<dbReference type="Pfam" id="PF25597">
    <property type="entry name" value="SH3_retrovirus"/>
    <property type="match status" value="1"/>
</dbReference>
<dbReference type="OrthoDB" id="2518452at2759"/>
<dbReference type="Proteomes" id="UP000765509">
    <property type="component" value="Unassembled WGS sequence"/>
</dbReference>
<comment type="caution">
    <text evidence="2">The sequence shown here is derived from an EMBL/GenBank/DDBJ whole genome shotgun (WGS) entry which is preliminary data.</text>
</comment>
<evidence type="ECO:0000313" key="3">
    <source>
        <dbReference type="Proteomes" id="UP000765509"/>
    </source>
</evidence>
<dbReference type="EMBL" id="AVOT02018112">
    <property type="protein sequence ID" value="MBW0504754.1"/>
    <property type="molecule type" value="Genomic_DNA"/>
</dbReference>
<feature type="domain" description="Retroviral polymerase SH3-like" evidence="1">
    <location>
        <begin position="3"/>
        <end position="53"/>
    </location>
</feature>
<protein>
    <recommendedName>
        <fullName evidence="1">Retroviral polymerase SH3-like domain-containing protein</fullName>
    </recommendedName>
</protein>
<name>A0A9Q3DK32_9BASI</name>
<dbReference type="InterPro" id="IPR057670">
    <property type="entry name" value="SH3_retrovirus"/>
</dbReference>
<gene>
    <name evidence="2" type="ORF">O181_044469</name>
</gene>
<sequence length="151" mass="16730">MAIPRNLRKWKLGPAGEKGILLGYENNNTPYRILRLKNKKVAITKQATFDKSSCAKVDQGLLLTNPTADTNQQQFIVEMSSVATVDGPCERDNQSLPLDMVNEFHAKDTSPAIQSTSQLRNKQLKHPTFFLEGKCPTNLLGCNTSNISSHS</sequence>
<evidence type="ECO:0000313" key="2">
    <source>
        <dbReference type="EMBL" id="MBW0504754.1"/>
    </source>
</evidence>
<reference evidence="2" key="1">
    <citation type="submission" date="2021-03" db="EMBL/GenBank/DDBJ databases">
        <title>Draft genome sequence of rust myrtle Austropuccinia psidii MF-1, a brazilian biotype.</title>
        <authorList>
            <person name="Quecine M.C."/>
            <person name="Pachon D.M.R."/>
            <person name="Bonatelli M.L."/>
            <person name="Correr F.H."/>
            <person name="Franceschini L.M."/>
            <person name="Leite T.F."/>
            <person name="Margarido G.R.A."/>
            <person name="Almeida C.A."/>
            <person name="Ferrarezi J.A."/>
            <person name="Labate C.A."/>
        </authorList>
    </citation>
    <scope>NUCLEOTIDE SEQUENCE</scope>
    <source>
        <strain evidence="2">MF-1</strain>
    </source>
</reference>
<evidence type="ECO:0000259" key="1">
    <source>
        <dbReference type="Pfam" id="PF25597"/>
    </source>
</evidence>
<organism evidence="2 3">
    <name type="scientific">Austropuccinia psidii MF-1</name>
    <dbReference type="NCBI Taxonomy" id="1389203"/>
    <lineage>
        <taxon>Eukaryota</taxon>
        <taxon>Fungi</taxon>
        <taxon>Dikarya</taxon>
        <taxon>Basidiomycota</taxon>
        <taxon>Pucciniomycotina</taxon>
        <taxon>Pucciniomycetes</taxon>
        <taxon>Pucciniales</taxon>
        <taxon>Sphaerophragmiaceae</taxon>
        <taxon>Austropuccinia</taxon>
    </lineage>
</organism>
<proteinExistence type="predicted"/>
<dbReference type="AlphaFoldDB" id="A0A9Q3DK32"/>
<accession>A0A9Q3DK32</accession>
<keyword evidence="3" id="KW-1185">Reference proteome</keyword>